<feature type="compositionally biased region" description="Polar residues" evidence="1">
    <location>
        <begin position="226"/>
        <end position="246"/>
    </location>
</feature>
<reference evidence="2" key="1">
    <citation type="submission" date="2020-05" db="EMBL/GenBank/DDBJ databases">
        <authorList>
            <person name="Zhu T."/>
            <person name="Keshari N."/>
            <person name="Lu X."/>
        </authorList>
    </citation>
    <scope>NUCLEOTIDE SEQUENCE</scope>
    <source>
        <strain evidence="2">NK1-12</strain>
    </source>
</reference>
<accession>A0AA97AHI8</accession>
<dbReference type="AlphaFoldDB" id="A0AA97AHI8"/>
<feature type="region of interest" description="Disordered" evidence="1">
    <location>
        <begin position="226"/>
        <end position="280"/>
    </location>
</feature>
<dbReference type="InterPro" id="IPR010221">
    <property type="entry name" value="VCBS_dom"/>
</dbReference>
<evidence type="ECO:0000313" key="2">
    <source>
        <dbReference type="EMBL" id="WNZ25515.1"/>
    </source>
</evidence>
<gene>
    <name evidence="2" type="ORF">HJG54_23460</name>
</gene>
<proteinExistence type="predicted"/>
<sequence length="327" mass="33311">MTIRTDPDRKLVINQDSDFLGLGVDDATIDEGESIFVSFNQGAASKISYMLDSASTSDGDDLYAEAELEAFDVNGKSLGIVPLSVSAFDPISNISVAFDGQLISRFRLTQLESARIGSLSFTPVPVLVAKADTFTTTEDAPITFNVRKNDTFLLSGSPTISVNTNGLQGKLTNNGNGSFTYNPGSAFQALTAGQTASTSFQYTLRASGRSSTATVTLTITGLDEASTAQSSDTLTGSNKGTGTSPATGKGDDLLTGGLQSGSGGGSASATQTPETGGSKLEIITNPIPEVASLVAGLFGSGNSTESSPVLGAGADGLTAAFPIAQPN</sequence>
<evidence type="ECO:0000256" key="1">
    <source>
        <dbReference type="SAM" id="MobiDB-lite"/>
    </source>
</evidence>
<dbReference type="EMBL" id="CP053586">
    <property type="protein sequence ID" value="WNZ25515.1"/>
    <property type="molecule type" value="Genomic_DNA"/>
</dbReference>
<dbReference type="NCBIfam" id="TIGR01965">
    <property type="entry name" value="VCBS_repeat"/>
    <property type="match status" value="1"/>
</dbReference>
<name>A0AA97AHI8_9CYAN</name>
<dbReference type="RefSeq" id="WP_316431668.1">
    <property type="nucleotide sequence ID" value="NZ_CP053586.1"/>
</dbReference>
<dbReference type="Pfam" id="PF17963">
    <property type="entry name" value="Big_9"/>
    <property type="match status" value="1"/>
</dbReference>
<organism evidence="2">
    <name type="scientific">Leptolyngbya sp. NK1-12</name>
    <dbReference type="NCBI Taxonomy" id="2547451"/>
    <lineage>
        <taxon>Bacteria</taxon>
        <taxon>Bacillati</taxon>
        <taxon>Cyanobacteriota</taxon>
        <taxon>Cyanophyceae</taxon>
        <taxon>Leptolyngbyales</taxon>
        <taxon>Leptolyngbyaceae</taxon>
        <taxon>Leptolyngbya group</taxon>
        <taxon>Leptolyngbya</taxon>
    </lineage>
</organism>
<protein>
    <submittedName>
        <fullName evidence="2">Ig-like domain-containing protein</fullName>
    </submittedName>
</protein>